<dbReference type="Proteomes" id="UP000460412">
    <property type="component" value="Unassembled WGS sequence"/>
</dbReference>
<dbReference type="EMBL" id="WUQX01000001">
    <property type="protein sequence ID" value="MXP75895.1"/>
    <property type="molecule type" value="Genomic_DNA"/>
</dbReference>
<comment type="caution">
    <text evidence="1">The sequence shown here is derived from an EMBL/GenBank/DDBJ whole genome shotgun (WGS) entry which is preliminary data.</text>
</comment>
<evidence type="ECO:0000313" key="1">
    <source>
        <dbReference type="EMBL" id="MXP75895.1"/>
    </source>
</evidence>
<gene>
    <name evidence="1" type="ORF">GN277_11020</name>
</gene>
<keyword evidence="2" id="KW-1185">Reference proteome</keyword>
<reference evidence="1 2" key="1">
    <citation type="submission" date="2019-12" db="EMBL/GenBank/DDBJ databases">
        <title>Sporaefaciens musculi gen. nov., sp. nov., a novel bacterium isolated from the caecum of an obese mouse.</title>
        <authorList>
            <person name="Rasmussen T.S."/>
            <person name="Streidl T."/>
            <person name="Hitch T.C.A."/>
            <person name="Wortmann E."/>
            <person name="Deptula P."/>
            <person name="Hansen M."/>
            <person name="Nielsen D.S."/>
            <person name="Clavel T."/>
            <person name="Vogensen F.K."/>
        </authorList>
    </citation>
    <scope>NUCLEOTIDE SEQUENCE [LARGE SCALE GENOMIC DNA]</scope>
    <source>
        <strain evidence="1 2">WCA-9-b2</strain>
    </source>
</reference>
<dbReference type="RefSeq" id="WP_159756655.1">
    <property type="nucleotide sequence ID" value="NZ_WUQX01000001.1"/>
</dbReference>
<evidence type="ECO:0000313" key="2">
    <source>
        <dbReference type="Proteomes" id="UP000460412"/>
    </source>
</evidence>
<protein>
    <submittedName>
        <fullName evidence="1">Uncharacterized protein</fullName>
    </submittedName>
</protein>
<sequence>MYKVEIKFDSSNLTQHDMDKICEQTDEIFEKEDLNCADRTPGRRVYLDRGHKQDYGRFWAAIFALKSAAGISKHLQECFWYNGDEKENLLTDFMRI</sequence>
<organism evidence="1 2">
    <name type="scientific">Sporofaciens musculi</name>
    <dbReference type="NCBI Taxonomy" id="2681861"/>
    <lineage>
        <taxon>Bacteria</taxon>
        <taxon>Bacillati</taxon>
        <taxon>Bacillota</taxon>
        <taxon>Clostridia</taxon>
        <taxon>Lachnospirales</taxon>
        <taxon>Lachnospiraceae</taxon>
        <taxon>Sporofaciens</taxon>
    </lineage>
</organism>
<proteinExistence type="predicted"/>
<accession>A0A7X3SJ13</accession>
<name>A0A7X3SJ13_9FIRM</name>
<dbReference type="AlphaFoldDB" id="A0A7X3SJ13"/>